<dbReference type="Gene3D" id="3.40.30.10">
    <property type="entry name" value="Glutaredoxin"/>
    <property type="match status" value="1"/>
</dbReference>
<dbReference type="GO" id="GO:0016853">
    <property type="term" value="F:isomerase activity"/>
    <property type="evidence" value="ECO:0007669"/>
    <property type="project" value="UniProtKB-KW"/>
</dbReference>
<dbReference type="Pfam" id="PF14595">
    <property type="entry name" value="Thioredoxin_9"/>
    <property type="match status" value="1"/>
</dbReference>
<keyword evidence="1" id="KW-0413">Isomerase</keyword>
<evidence type="ECO:0000313" key="1">
    <source>
        <dbReference type="EMBL" id="MBB5064183.1"/>
    </source>
</evidence>
<sequence length="120" mass="14010">MPSFSDQFSYSLRYAQYLATGTEEQQRRWTQVYDIARLDATQRELISGFQRAMKILVHSGIWCGDCVEQCPLIQRIAEANPVKINLRFLERKMNTELKEELRINGGSRVPVVLFYSEDDM</sequence>
<organism evidence="1 2">
    <name type="scientific">Granulicella mallensis</name>
    <dbReference type="NCBI Taxonomy" id="940614"/>
    <lineage>
        <taxon>Bacteria</taxon>
        <taxon>Pseudomonadati</taxon>
        <taxon>Acidobacteriota</taxon>
        <taxon>Terriglobia</taxon>
        <taxon>Terriglobales</taxon>
        <taxon>Acidobacteriaceae</taxon>
        <taxon>Granulicella</taxon>
    </lineage>
</organism>
<proteinExistence type="predicted"/>
<gene>
    <name evidence="1" type="ORF">HDF15_002534</name>
</gene>
<reference evidence="1 2" key="1">
    <citation type="submission" date="2020-08" db="EMBL/GenBank/DDBJ databases">
        <title>Genomic Encyclopedia of Type Strains, Phase IV (KMG-V): Genome sequencing to study the core and pangenomes of soil and plant-associated prokaryotes.</title>
        <authorList>
            <person name="Whitman W."/>
        </authorList>
    </citation>
    <scope>NUCLEOTIDE SEQUENCE [LARGE SCALE GENOMIC DNA]</scope>
    <source>
        <strain evidence="1 2">X5P3</strain>
    </source>
</reference>
<evidence type="ECO:0000313" key="2">
    <source>
        <dbReference type="Proteomes" id="UP000584867"/>
    </source>
</evidence>
<accession>A0A7W7ZQY5</accession>
<name>A0A7W7ZQY5_9BACT</name>
<protein>
    <submittedName>
        <fullName evidence="1">Thiol-disulfide isomerase/thioredoxin</fullName>
    </submittedName>
</protein>
<dbReference type="RefSeq" id="WP_184255858.1">
    <property type="nucleotide sequence ID" value="NZ_JACHIO010000009.1"/>
</dbReference>
<comment type="caution">
    <text evidence="1">The sequence shown here is derived from an EMBL/GenBank/DDBJ whole genome shotgun (WGS) entry which is preliminary data.</text>
</comment>
<dbReference type="AlphaFoldDB" id="A0A7W7ZQY5"/>
<dbReference type="InterPro" id="IPR036249">
    <property type="entry name" value="Thioredoxin-like_sf"/>
</dbReference>
<dbReference type="EMBL" id="JACHIO010000009">
    <property type="protein sequence ID" value="MBB5064183.1"/>
    <property type="molecule type" value="Genomic_DNA"/>
</dbReference>
<dbReference type="Proteomes" id="UP000584867">
    <property type="component" value="Unassembled WGS sequence"/>
</dbReference>
<dbReference type="SUPFAM" id="SSF52833">
    <property type="entry name" value="Thioredoxin-like"/>
    <property type="match status" value="1"/>
</dbReference>